<evidence type="ECO:0000256" key="5">
    <source>
        <dbReference type="ARBA" id="ARBA00022679"/>
    </source>
</evidence>
<dbReference type="InterPro" id="IPR002123">
    <property type="entry name" value="Plipid/glycerol_acylTrfase"/>
</dbReference>
<evidence type="ECO:0000256" key="7">
    <source>
        <dbReference type="ARBA" id="ARBA00022989"/>
    </source>
</evidence>
<keyword evidence="11" id="KW-1208">Phospholipid metabolism</keyword>
<feature type="region of interest" description="Disordered" evidence="14">
    <location>
        <begin position="471"/>
        <end position="490"/>
    </location>
</feature>
<evidence type="ECO:0000256" key="4">
    <source>
        <dbReference type="ARBA" id="ARBA00022516"/>
    </source>
</evidence>
<keyword evidence="12 16" id="KW-0012">Acyltransferase</keyword>
<keyword evidence="5" id="KW-0808">Transferase</keyword>
<comment type="caution">
    <text evidence="16">The sequence shown here is derived from an EMBL/GenBank/DDBJ whole genome shotgun (WGS) entry which is preliminary data.</text>
</comment>
<evidence type="ECO:0000259" key="15">
    <source>
        <dbReference type="SMART" id="SM00563"/>
    </source>
</evidence>
<gene>
    <name evidence="16" type="primary">LPCAT2</name>
    <name evidence="16" type="ORF">Ciccas_007924</name>
</gene>
<evidence type="ECO:0000256" key="9">
    <source>
        <dbReference type="ARBA" id="ARBA00023136"/>
    </source>
</evidence>
<sequence>MMKIAAFFGRLVFFALSFGPVTYVGEKASRKEAPILVVAPHSSFFDAFIPLVLGLVSVVGQAAAAQGIFGSLALLSQPVLVDRDDKDSRKKALRDISDRCNLDKPWPQLLLFPEGTCSNRTALFKFKIGAFLPGQPVQPVCVHWPGNFVSLTRFTAHVLPPQDTTTWTWSGPNMLTLLWMTMCQFNTRIILEFLPVYRPSNQEMLDPELYANNVRDKMAEALAVPTTEFSFQCVRLVTLALKCKLPMALSVVDLLQLNKLLAEVYPSATNGPEAFVRHYDDCRLASSQDMSAQKALRLAKFTHFARNQPTIEWFEEIPEFASLMEKHERLLEGIAQCYLMPNSDMTVDTRKLACHMNILFHFGDVRTRFLKAMEVYKNIADHFAPANPASHGYTCDPIPGYAISRSDAKHFVQAISTNSMAKDTKSILDIVQTCIQRGNGHILSTDLYEVIREKYPKLIKSYVKYLSDTHNHATVPDNKTEEVDKRAKSD</sequence>
<dbReference type="GO" id="GO:0016747">
    <property type="term" value="F:acyltransferase activity, transferring groups other than amino-acyl groups"/>
    <property type="evidence" value="ECO:0007669"/>
    <property type="project" value="UniProtKB-ARBA"/>
</dbReference>
<evidence type="ECO:0000256" key="8">
    <source>
        <dbReference type="ARBA" id="ARBA00023098"/>
    </source>
</evidence>
<dbReference type="InterPro" id="IPR045252">
    <property type="entry name" value="LPCAT1-like"/>
</dbReference>
<evidence type="ECO:0000256" key="2">
    <source>
        <dbReference type="ARBA" id="ARBA00005189"/>
    </source>
</evidence>
<protein>
    <submittedName>
        <fullName evidence="16">Lysophosphatidylcholine acyltransferase 2</fullName>
    </submittedName>
</protein>
<dbReference type="Proteomes" id="UP001626550">
    <property type="component" value="Unassembled WGS sequence"/>
</dbReference>
<evidence type="ECO:0000256" key="1">
    <source>
        <dbReference type="ARBA" id="ARBA00004370"/>
    </source>
</evidence>
<keyword evidence="4" id="KW-0444">Lipid biosynthesis</keyword>
<evidence type="ECO:0000256" key="10">
    <source>
        <dbReference type="ARBA" id="ARBA00023209"/>
    </source>
</evidence>
<evidence type="ECO:0000256" key="14">
    <source>
        <dbReference type="SAM" id="MobiDB-lite"/>
    </source>
</evidence>
<feature type="domain" description="Phospholipid/glycerol acyltransferase" evidence="15">
    <location>
        <begin position="35"/>
        <end position="145"/>
    </location>
</feature>
<dbReference type="EMBL" id="JBJKFK010001294">
    <property type="protein sequence ID" value="KAL3313480.1"/>
    <property type="molecule type" value="Genomic_DNA"/>
</dbReference>
<reference evidence="16 17" key="1">
    <citation type="submission" date="2024-11" db="EMBL/GenBank/DDBJ databases">
        <title>Adaptive evolution of stress response genes in parasites aligns with host niche diversity.</title>
        <authorList>
            <person name="Hahn C."/>
            <person name="Resl P."/>
        </authorList>
    </citation>
    <scope>NUCLEOTIDE SEQUENCE [LARGE SCALE GENOMIC DNA]</scope>
    <source>
        <strain evidence="16">EGGRZ-B1_66</strain>
        <tissue evidence="16">Body</tissue>
    </source>
</reference>
<dbReference type="GO" id="GO:0008654">
    <property type="term" value="P:phospholipid biosynthetic process"/>
    <property type="evidence" value="ECO:0007669"/>
    <property type="project" value="UniProtKB-KW"/>
</dbReference>
<keyword evidence="17" id="KW-1185">Reference proteome</keyword>
<keyword evidence="8" id="KW-0443">Lipid metabolism</keyword>
<evidence type="ECO:0000256" key="6">
    <source>
        <dbReference type="ARBA" id="ARBA00022692"/>
    </source>
</evidence>
<keyword evidence="10" id="KW-0594">Phospholipid biosynthesis</keyword>
<comment type="subcellular location">
    <subcellularLocation>
        <location evidence="1">Membrane</location>
    </subcellularLocation>
</comment>
<evidence type="ECO:0000313" key="17">
    <source>
        <dbReference type="Proteomes" id="UP001626550"/>
    </source>
</evidence>
<comment type="similarity">
    <text evidence="3">Belongs to the 1-acyl-sn-glycerol-3-phosphate acyltransferase family.</text>
</comment>
<evidence type="ECO:0000256" key="12">
    <source>
        <dbReference type="ARBA" id="ARBA00023315"/>
    </source>
</evidence>
<dbReference type="GO" id="GO:0016020">
    <property type="term" value="C:membrane"/>
    <property type="evidence" value="ECO:0007669"/>
    <property type="project" value="UniProtKB-SubCell"/>
</dbReference>
<dbReference type="PANTHER" id="PTHR23063">
    <property type="entry name" value="PHOSPHOLIPID ACYLTRANSFERASE"/>
    <property type="match status" value="1"/>
</dbReference>
<evidence type="ECO:0000313" key="16">
    <source>
        <dbReference type="EMBL" id="KAL3313480.1"/>
    </source>
</evidence>
<evidence type="ECO:0000256" key="11">
    <source>
        <dbReference type="ARBA" id="ARBA00023264"/>
    </source>
</evidence>
<keyword evidence="9" id="KW-0472">Membrane</keyword>
<accession>A0ABD2Q1W5</accession>
<dbReference type="Pfam" id="PF01553">
    <property type="entry name" value="Acyltransferase"/>
    <property type="match status" value="1"/>
</dbReference>
<comment type="pathway">
    <text evidence="13">Phospholipid metabolism.</text>
</comment>
<dbReference type="PANTHER" id="PTHR23063:SF52">
    <property type="entry name" value="LYSOPHOSPHATIDYLCHOLINE ACYLTRANSFERASE"/>
    <property type="match status" value="1"/>
</dbReference>
<dbReference type="SMART" id="SM00563">
    <property type="entry name" value="PlsC"/>
    <property type="match status" value="1"/>
</dbReference>
<evidence type="ECO:0000256" key="3">
    <source>
        <dbReference type="ARBA" id="ARBA00008655"/>
    </source>
</evidence>
<keyword evidence="7" id="KW-1133">Transmembrane helix</keyword>
<keyword evidence="6" id="KW-0812">Transmembrane</keyword>
<organism evidence="16 17">
    <name type="scientific">Cichlidogyrus casuarinus</name>
    <dbReference type="NCBI Taxonomy" id="1844966"/>
    <lineage>
        <taxon>Eukaryota</taxon>
        <taxon>Metazoa</taxon>
        <taxon>Spiralia</taxon>
        <taxon>Lophotrochozoa</taxon>
        <taxon>Platyhelminthes</taxon>
        <taxon>Monogenea</taxon>
        <taxon>Monopisthocotylea</taxon>
        <taxon>Dactylogyridea</taxon>
        <taxon>Ancyrocephalidae</taxon>
        <taxon>Cichlidogyrus</taxon>
    </lineage>
</organism>
<dbReference type="AlphaFoldDB" id="A0ABD2Q1W5"/>
<dbReference type="CDD" id="cd07991">
    <property type="entry name" value="LPLAT_LPCAT1-like"/>
    <property type="match status" value="1"/>
</dbReference>
<evidence type="ECO:0000256" key="13">
    <source>
        <dbReference type="ARBA" id="ARBA00025707"/>
    </source>
</evidence>
<name>A0ABD2Q1W5_9PLAT</name>
<proteinExistence type="inferred from homology"/>
<feature type="compositionally biased region" description="Basic and acidic residues" evidence="14">
    <location>
        <begin position="478"/>
        <end position="490"/>
    </location>
</feature>
<comment type="pathway">
    <text evidence="2">Lipid metabolism.</text>
</comment>
<dbReference type="SUPFAM" id="SSF69593">
    <property type="entry name" value="Glycerol-3-phosphate (1)-acyltransferase"/>
    <property type="match status" value="1"/>
</dbReference>